<reference evidence="1 2" key="1">
    <citation type="journal article" date="2016" name="Antonie Van Leeuwenhoek">
        <title>Photobacterium sanguinicancri sp. nov. isolated from marine animals.</title>
        <authorList>
            <person name="Gomez-Gil B."/>
            <person name="Roque A."/>
            <person name="Rotllant G."/>
            <person name="Romalde J.L."/>
            <person name="Doce A."/>
            <person name="Eggermont M."/>
            <person name="Defoirdt T."/>
        </authorList>
    </citation>
    <scope>NUCLEOTIDE SEQUENCE [LARGE SCALE GENOMIC DNA]</scope>
    <source>
        <strain evidence="1 2">CAIM 1827</strain>
    </source>
</reference>
<comment type="caution">
    <text evidence="1">The sequence shown here is derived from an EMBL/GenBank/DDBJ whole genome shotgun (WGS) entry which is preliminary data.</text>
</comment>
<evidence type="ECO:0000313" key="2">
    <source>
        <dbReference type="Proteomes" id="UP000215999"/>
    </source>
</evidence>
<proteinExistence type="predicted"/>
<organism evidence="1 2">
    <name type="scientific">Photobacterium sanguinicancri</name>
    <dbReference type="NCBI Taxonomy" id="875932"/>
    <lineage>
        <taxon>Bacteria</taxon>
        <taxon>Pseudomonadati</taxon>
        <taxon>Pseudomonadota</taxon>
        <taxon>Gammaproteobacteria</taxon>
        <taxon>Vibrionales</taxon>
        <taxon>Vibrionaceae</taxon>
        <taxon>Photobacterium</taxon>
    </lineage>
</organism>
<name>A0ABX4FUH9_9GAMM</name>
<protein>
    <submittedName>
        <fullName evidence="1">Uncharacterized protein</fullName>
    </submittedName>
</protein>
<evidence type="ECO:0000313" key="1">
    <source>
        <dbReference type="EMBL" id="OZS42441.1"/>
    </source>
</evidence>
<accession>A0ABX4FUH9</accession>
<gene>
    <name evidence="1" type="ORF">ASV53_18340</name>
</gene>
<dbReference type="Proteomes" id="UP000215999">
    <property type="component" value="Unassembled WGS sequence"/>
</dbReference>
<keyword evidence="2" id="KW-1185">Reference proteome</keyword>
<dbReference type="EMBL" id="NOIF01000152">
    <property type="protein sequence ID" value="OZS42441.1"/>
    <property type="molecule type" value="Genomic_DNA"/>
</dbReference>
<sequence length="63" mass="7236">MQSYYIKGKKIIYSHGSFGQSTFSDLETGITVTFLQDWSTNTDSDKLVVMLERATEVIEKLRK</sequence>